<proteinExistence type="predicted"/>
<accession>A0A644YY86</accession>
<sequence>MDKPPVGIVGKPGIIRQLGDSLNSRIPHAEIQNGVHHAGHGGSGPRAHRDKQRVYGIAELFTGDPLRNLQMLKNLLLNLRSNNLAVLVIFQAGLGCNGEPLRNRHAEVRHFGQVCPFSAQQLPHSAISLRKKVDIFLSHLHSSCYIGSVNYNF</sequence>
<name>A0A644YY86_9ZZZZ</name>
<evidence type="ECO:0000313" key="1">
    <source>
        <dbReference type="EMBL" id="MPM33269.1"/>
    </source>
</evidence>
<gene>
    <name evidence="1" type="ORF">SDC9_79839</name>
</gene>
<dbReference type="AntiFam" id="ANF00162">
    <property type="entry name" value="Shadow ORF (opposite ppdK)"/>
</dbReference>
<organism evidence="1">
    <name type="scientific">bioreactor metagenome</name>
    <dbReference type="NCBI Taxonomy" id="1076179"/>
    <lineage>
        <taxon>unclassified sequences</taxon>
        <taxon>metagenomes</taxon>
        <taxon>ecological metagenomes</taxon>
    </lineage>
</organism>
<dbReference type="AlphaFoldDB" id="A0A644YY86"/>
<comment type="caution">
    <text evidence="1">The sequence shown here is derived from an EMBL/GenBank/DDBJ whole genome shotgun (WGS) entry which is preliminary data.</text>
</comment>
<protein>
    <submittedName>
        <fullName evidence="1">Uncharacterized protein</fullName>
    </submittedName>
</protein>
<reference evidence="1" key="1">
    <citation type="submission" date="2019-08" db="EMBL/GenBank/DDBJ databases">
        <authorList>
            <person name="Kucharzyk K."/>
            <person name="Murdoch R.W."/>
            <person name="Higgins S."/>
            <person name="Loffler F."/>
        </authorList>
    </citation>
    <scope>NUCLEOTIDE SEQUENCE</scope>
</reference>
<dbReference type="EMBL" id="VSSQ01006606">
    <property type="protein sequence ID" value="MPM33269.1"/>
    <property type="molecule type" value="Genomic_DNA"/>
</dbReference>